<dbReference type="Gene3D" id="1.10.260.40">
    <property type="entry name" value="lambda repressor-like DNA-binding domains"/>
    <property type="match status" value="1"/>
</dbReference>
<dbReference type="CDD" id="cd00093">
    <property type="entry name" value="HTH_XRE"/>
    <property type="match status" value="1"/>
</dbReference>
<name>A0A7G1IPG7_MYCKA</name>
<dbReference type="SUPFAM" id="SSF47413">
    <property type="entry name" value="lambda repressor-like DNA-binding domains"/>
    <property type="match status" value="1"/>
</dbReference>
<reference evidence="2 3" key="1">
    <citation type="submission" date="2020-07" db="EMBL/GenBank/DDBJ databases">
        <title>Mycobacterium kansasii (former subtype) with zoonotic potential isolated from diseased indoor pet cat, Japan.</title>
        <authorList>
            <person name="Fukano H."/>
            <person name="Terazono T."/>
            <person name="Hoshino Y."/>
        </authorList>
    </citation>
    <scope>NUCLEOTIDE SEQUENCE [LARGE SCALE GENOMIC DNA]</scope>
    <source>
        <strain evidence="2 3">Kuro-I</strain>
    </source>
</reference>
<proteinExistence type="predicted"/>
<dbReference type="Proteomes" id="UP000516380">
    <property type="component" value="Chromosome"/>
</dbReference>
<dbReference type="AlphaFoldDB" id="A0A7G1IPG7"/>
<evidence type="ECO:0000313" key="2">
    <source>
        <dbReference type="EMBL" id="BCI92737.1"/>
    </source>
</evidence>
<feature type="domain" description="HTH cro/C1-type" evidence="1">
    <location>
        <begin position="48"/>
        <end position="83"/>
    </location>
</feature>
<dbReference type="PROSITE" id="PS50943">
    <property type="entry name" value="HTH_CROC1"/>
    <property type="match status" value="1"/>
</dbReference>
<dbReference type="GO" id="GO:0003677">
    <property type="term" value="F:DNA binding"/>
    <property type="evidence" value="ECO:0007669"/>
    <property type="project" value="InterPro"/>
</dbReference>
<gene>
    <name evidence="2" type="ORF">NIIDMKKI_79430</name>
</gene>
<dbReference type="Pfam" id="PF13560">
    <property type="entry name" value="HTH_31"/>
    <property type="match status" value="1"/>
</dbReference>
<organism evidence="2 3">
    <name type="scientific">Mycobacterium kansasii</name>
    <dbReference type="NCBI Taxonomy" id="1768"/>
    <lineage>
        <taxon>Bacteria</taxon>
        <taxon>Bacillati</taxon>
        <taxon>Actinomycetota</taxon>
        <taxon>Actinomycetes</taxon>
        <taxon>Mycobacteriales</taxon>
        <taxon>Mycobacteriaceae</taxon>
        <taxon>Mycobacterium</taxon>
    </lineage>
</organism>
<protein>
    <recommendedName>
        <fullName evidence="1">HTH cro/C1-type domain-containing protein</fullName>
    </recommendedName>
</protein>
<dbReference type="InterPro" id="IPR010982">
    <property type="entry name" value="Lambda_DNA-bd_dom_sf"/>
</dbReference>
<accession>A0A7G1IPG7</accession>
<keyword evidence="3" id="KW-1185">Reference proteome</keyword>
<dbReference type="InterPro" id="IPR001387">
    <property type="entry name" value="Cro/C1-type_HTH"/>
</dbReference>
<evidence type="ECO:0000313" key="3">
    <source>
        <dbReference type="Proteomes" id="UP000516380"/>
    </source>
</evidence>
<sequence>MRILLDMSAEEWERSMTERIGRAIKALRGKRRSAQWLADRTEELGYPIGRATVSEIETGRRRSVTVAELLILARALNTSPASLLLPDPSDEVTNLVEILPGNERTGFQATQWFSGERAISDLEPRQAAQDRGEYAENTKLLRSWRRIQYWYDRLNEEISSHTELTDEQRKTRAFYLSQIADLRSELVGKGPDGDD</sequence>
<evidence type="ECO:0000259" key="1">
    <source>
        <dbReference type="PROSITE" id="PS50943"/>
    </source>
</evidence>
<dbReference type="EMBL" id="AP023343">
    <property type="protein sequence ID" value="BCI92737.1"/>
    <property type="molecule type" value="Genomic_DNA"/>
</dbReference>